<organism evidence="1 2">
    <name type="scientific">Aeromicrobium marinum DSM 15272</name>
    <dbReference type="NCBI Taxonomy" id="585531"/>
    <lineage>
        <taxon>Bacteria</taxon>
        <taxon>Bacillati</taxon>
        <taxon>Actinomycetota</taxon>
        <taxon>Actinomycetes</taxon>
        <taxon>Propionibacteriales</taxon>
        <taxon>Nocardioidaceae</taxon>
        <taxon>Aeromicrobium</taxon>
    </lineage>
</organism>
<evidence type="ECO:0000313" key="1">
    <source>
        <dbReference type="EMBL" id="EFQ84053.1"/>
    </source>
</evidence>
<protein>
    <submittedName>
        <fullName evidence="1">Uncharacterized protein</fullName>
    </submittedName>
</protein>
<sequence>MSVVEYEFWNLTIDRSKSRHAVCRMLTEAAEYHGWELDRLRKDRTGHRTVTLRRKIIRMRSTLY</sequence>
<proteinExistence type="predicted"/>
<dbReference type="STRING" id="585531.HMPREF0063_10769"/>
<dbReference type="Pfam" id="PF18963">
    <property type="entry name" value="DUF5703"/>
    <property type="match status" value="1"/>
</dbReference>
<dbReference type="EMBL" id="ACLF03000003">
    <property type="protein sequence ID" value="EFQ84053.1"/>
    <property type="molecule type" value="Genomic_DNA"/>
</dbReference>
<evidence type="ECO:0000313" key="2">
    <source>
        <dbReference type="Proteomes" id="UP000003111"/>
    </source>
</evidence>
<dbReference type="eggNOG" id="ENOG5033AMN">
    <property type="taxonomic scope" value="Bacteria"/>
</dbReference>
<keyword evidence="2" id="KW-1185">Reference proteome</keyword>
<dbReference type="HOGENOM" id="CLU_178406_2_1_11"/>
<reference evidence="1" key="1">
    <citation type="submission" date="2010-08" db="EMBL/GenBank/DDBJ databases">
        <authorList>
            <person name="Muzny D."/>
            <person name="Qin X."/>
            <person name="Buhay C."/>
            <person name="Dugan-Rocha S."/>
            <person name="Ding Y."/>
            <person name="Chen G."/>
            <person name="Hawes A."/>
            <person name="Holder M."/>
            <person name="Jhangiani S."/>
            <person name="Johnson A."/>
            <person name="Khan Z."/>
            <person name="Li Z."/>
            <person name="Liu W."/>
            <person name="Liu X."/>
            <person name="Perez L."/>
            <person name="Shen H."/>
            <person name="Wang Q."/>
            <person name="Watt J."/>
            <person name="Xi L."/>
            <person name="Xin Y."/>
            <person name="Zhou J."/>
            <person name="Deng J."/>
            <person name="Jiang H."/>
            <person name="Liu Y."/>
            <person name="Qu J."/>
            <person name="Song X.-Z."/>
            <person name="Zhang L."/>
            <person name="Villasana D."/>
            <person name="Johnson A."/>
            <person name="Liu J."/>
            <person name="Liyanage D."/>
            <person name="Lorensuhewa L."/>
            <person name="Robinson T."/>
            <person name="Song A."/>
            <person name="Song B.-B."/>
            <person name="Dinh H."/>
            <person name="Thornton R."/>
            <person name="Coyle M."/>
            <person name="Francisco L."/>
            <person name="Jackson L."/>
            <person name="Javaid M."/>
            <person name="Korchina V."/>
            <person name="Kovar C."/>
            <person name="Mata R."/>
            <person name="Mathew T."/>
            <person name="Ngo R."/>
            <person name="Nguyen L."/>
            <person name="Nguyen N."/>
            <person name="Okwuonu G."/>
            <person name="Ongeri F."/>
            <person name="Pham C."/>
            <person name="Simmons D."/>
            <person name="Wilczek-Boney K."/>
            <person name="Hale W."/>
            <person name="Jakkamsetti A."/>
            <person name="Pham P."/>
            <person name="Ruth R."/>
            <person name="San Lucas F."/>
            <person name="Warren J."/>
            <person name="Zhang J."/>
            <person name="Zhao Z."/>
            <person name="Zhou C."/>
            <person name="Zhu D."/>
            <person name="Lee S."/>
            <person name="Bess C."/>
            <person name="Blankenburg K."/>
            <person name="Forbes L."/>
            <person name="Fu Q."/>
            <person name="Gubbala S."/>
            <person name="Hirani K."/>
            <person name="Jayaseelan J.C."/>
            <person name="Lara F."/>
            <person name="Munidasa M."/>
            <person name="Palculict T."/>
            <person name="Patil S."/>
            <person name="Pu L.-L."/>
            <person name="Saada N."/>
            <person name="Tang L."/>
            <person name="Weissenberger G."/>
            <person name="Zhu Y."/>
            <person name="Hemphill L."/>
            <person name="Shang Y."/>
            <person name="Youmans B."/>
            <person name="Ayvaz T."/>
            <person name="Ross M."/>
            <person name="Santibanez J."/>
            <person name="Aqrawi P."/>
            <person name="Gross S."/>
            <person name="Joshi V."/>
            <person name="Fowler G."/>
            <person name="Nazareth L."/>
            <person name="Reid J."/>
            <person name="Worley K."/>
            <person name="Petrosino J."/>
            <person name="Highlander S."/>
            <person name="Gibbs R."/>
        </authorList>
    </citation>
    <scope>NUCLEOTIDE SEQUENCE [LARGE SCALE GENOMIC DNA]</scope>
    <source>
        <strain evidence="1">DSM 15272</strain>
    </source>
</reference>
<gene>
    <name evidence="1" type="ORF">HMPREF0063_10769</name>
</gene>
<accession>E2S9X9</accession>
<dbReference type="Proteomes" id="UP000003111">
    <property type="component" value="Unassembled WGS sequence"/>
</dbReference>
<name>E2S9X9_9ACTN</name>
<dbReference type="InterPro" id="IPR043758">
    <property type="entry name" value="DUF5703"/>
</dbReference>
<dbReference type="AlphaFoldDB" id="E2S9X9"/>
<comment type="caution">
    <text evidence="1">The sequence shown here is derived from an EMBL/GenBank/DDBJ whole genome shotgun (WGS) entry which is preliminary data.</text>
</comment>